<evidence type="ECO:0000256" key="2">
    <source>
        <dbReference type="ARBA" id="ARBA00022475"/>
    </source>
</evidence>
<evidence type="ECO:0000256" key="6">
    <source>
        <dbReference type="SAM" id="Phobius"/>
    </source>
</evidence>
<keyword evidence="5 6" id="KW-0472">Membrane</keyword>
<sequence length="496" mass="57073">MKQKKLDPIRFLALIMLILNVYNIHSFKTEAVQRTEEHLVNMMKTDLKIFEDWLFDYVDNVDLIKSQLNQLTLSEVNYTVTENKHLAYNFSSEFVHETYIGFLDGQFTSNTNWIPSEGYDPRERSWFKDALEKNRTLISNIYVDQISNHSVIAISTPLYVQDKLVGVLSTDLYLEDLTTKLLTNRSSDNFESLAINDQGIILANTSAPSQINKKIDDLFMILFDSARENPGYNTEIIDDRDLYVYYFSDKLNCFLSAKVDLSLYTNRFSFWVHSQTIVNLLFWILFMGVLFYIHILNERIIETTTSLEEKNTSLKVINTQLETANNLLAYRAIHDGLTGLHNRFAFDDLLDELISKGFQEQKYVGLILFDVDDFKVYNDVYGHVQGDAALSLLANEIAHFCDQALMVARYGGEEFAIIYYDQDIETLESISKGLLEHIRSLKIPHKLSDYGYISISGGVNAVIPDLTTSRGMFIHQADTALYRAKAKGKNQFARTY</sequence>
<dbReference type="PANTHER" id="PTHR45138">
    <property type="entry name" value="REGULATORY COMPONENTS OF SENSORY TRANSDUCTION SYSTEM"/>
    <property type="match status" value="1"/>
</dbReference>
<dbReference type="InterPro" id="IPR033479">
    <property type="entry name" value="dCache_1"/>
</dbReference>
<dbReference type="InterPro" id="IPR043128">
    <property type="entry name" value="Rev_trsase/Diguanyl_cyclase"/>
</dbReference>
<reference evidence="8 9" key="1">
    <citation type="submission" date="2020-11" db="EMBL/GenBank/DDBJ databases">
        <title>Fusibacter basophilias sp. nov.</title>
        <authorList>
            <person name="Qiu D."/>
        </authorList>
    </citation>
    <scope>NUCLEOTIDE SEQUENCE [LARGE SCALE GENOMIC DNA]</scope>
    <source>
        <strain evidence="8 9">Q10-2</strain>
    </source>
</reference>
<dbReference type="InterPro" id="IPR050469">
    <property type="entry name" value="Diguanylate_Cyclase"/>
</dbReference>
<dbReference type="InterPro" id="IPR000160">
    <property type="entry name" value="GGDEF_dom"/>
</dbReference>
<keyword evidence="4 6" id="KW-1133">Transmembrane helix</keyword>
<evidence type="ECO:0000256" key="1">
    <source>
        <dbReference type="ARBA" id="ARBA00004651"/>
    </source>
</evidence>
<protein>
    <submittedName>
        <fullName evidence="8">Diguanylate cyclase</fullName>
    </submittedName>
</protein>
<proteinExistence type="predicted"/>
<dbReference type="RefSeq" id="WP_194702356.1">
    <property type="nucleotide sequence ID" value="NZ_JADKNH010000008.1"/>
</dbReference>
<name>A0ABR9ZUI2_9FIRM</name>
<dbReference type="InterPro" id="IPR029151">
    <property type="entry name" value="Sensor-like_sf"/>
</dbReference>
<dbReference type="PANTHER" id="PTHR45138:SF9">
    <property type="entry name" value="DIGUANYLATE CYCLASE DGCM-RELATED"/>
    <property type="match status" value="1"/>
</dbReference>
<evidence type="ECO:0000256" key="3">
    <source>
        <dbReference type="ARBA" id="ARBA00022692"/>
    </source>
</evidence>
<evidence type="ECO:0000313" key="9">
    <source>
        <dbReference type="Proteomes" id="UP000614200"/>
    </source>
</evidence>
<dbReference type="Gene3D" id="3.30.450.20">
    <property type="entry name" value="PAS domain"/>
    <property type="match status" value="1"/>
</dbReference>
<dbReference type="EMBL" id="JADKNH010000008">
    <property type="protein sequence ID" value="MBF4694112.1"/>
    <property type="molecule type" value="Genomic_DNA"/>
</dbReference>
<evidence type="ECO:0000259" key="7">
    <source>
        <dbReference type="PROSITE" id="PS50887"/>
    </source>
</evidence>
<accession>A0ABR9ZUI2</accession>
<dbReference type="Pfam" id="PF00990">
    <property type="entry name" value="GGDEF"/>
    <property type="match status" value="1"/>
</dbReference>
<keyword evidence="9" id="KW-1185">Reference proteome</keyword>
<organism evidence="8 9">
    <name type="scientific">Fusibacter ferrireducens</name>
    <dbReference type="NCBI Taxonomy" id="2785058"/>
    <lineage>
        <taxon>Bacteria</taxon>
        <taxon>Bacillati</taxon>
        <taxon>Bacillota</taxon>
        <taxon>Clostridia</taxon>
        <taxon>Eubacteriales</taxon>
        <taxon>Eubacteriales Family XII. Incertae Sedis</taxon>
        <taxon>Fusibacter</taxon>
    </lineage>
</organism>
<dbReference type="SUPFAM" id="SSF103190">
    <property type="entry name" value="Sensory domain-like"/>
    <property type="match status" value="1"/>
</dbReference>
<keyword evidence="3 6" id="KW-0812">Transmembrane</keyword>
<dbReference type="Pfam" id="PF02743">
    <property type="entry name" value="dCache_1"/>
    <property type="match status" value="1"/>
</dbReference>
<dbReference type="Proteomes" id="UP000614200">
    <property type="component" value="Unassembled WGS sequence"/>
</dbReference>
<evidence type="ECO:0000256" key="5">
    <source>
        <dbReference type="ARBA" id="ARBA00023136"/>
    </source>
</evidence>
<feature type="transmembrane region" description="Helical" evidence="6">
    <location>
        <begin position="270"/>
        <end position="293"/>
    </location>
</feature>
<feature type="domain" description="GGDEF" evidence="7">
    <location>
        <begin position="362"/>
        <end position="496"/>
    </location>
</feature>
<dbReference type="Gene3D" id="3.30.70.270">
    <property type="match status" value="1"/>
</dbReference>
<dbReference type="PROSITE" id="PS50887">
    <property type="entry name" value="GGDEF"/>
    <property type="match status" value="1"/>
</dbReference>
<dbReference type="InterPro" id="IPR029787">
    <property type="entry name" value="Nucleotide_cyclase"/>
</dbReference>
<evidence type="ECO:0000313" key="8">
    <source>
        <dbReference type="EMBL" id="MBF4694112.1"/>
    </source>
</evidence>
<dbReference type="NCBIfam" id="TIGR00254">
    <property type="entry name" value="GGDEF"/>
    <property type="match status" value="1"/>
</dbReference>
<dbReference type="SUPFAM" id="SSF55073">
    <property type="entry name" value="Nucleotide cyclase"/>
    <property type="match status" value="1"/>
</dbReference>
<gene>
    <name evidence="8" type="ORF">ISU02_13405</name>
</gene>
<keyword evidence="2" id="KW-1003">Cell membrane</keyword>
<comment type="caution">
    <text evidence="8">The sequence shown here is derived from an EMBL/GenBank/DDBJ whole genome shotgun (WGS) entry which is preliminary data.</text>
</comment>
<dbReference type="SMART" id="SM00267">
    <property type="entry name" value="GGDEF"/>
    <property type="match status" value="1"/>
</dbReference>
<dbReference type="CDD" id="cd01949">
    <property type="entry name" value="GGDEF"/>
    <property type="match status" value="1"/>
</dbReference>
<comment type="subcellular location">
    <subcellularLocation>
        <location evidence="1">Cell membrane</location>
        <topology evidence="1">Multi-pass membrane protein</topology>
    </subcellularLocation>
</comment>
<evidence type="ECO:0000256" key="4">
    <source>
        <dbReference type="ARBA" id="ARBA00022989"/>
    </source>
</evidence>
<dbReference type="CDD" id="cd12913">
    <property type="entry name" value="PDC1_MCP_like"/>
    <property type="match status" value="1"/>
</dbReference>